<keyword evidence="3" id="KW-1185">Reference proteome</keyword>
<dbReference type="AlphaFoldDB" id="A0AAV9U660"/>
<protein>
    <submittedName>
        <fullName evidence="2">Uncharacterized protein</fullName>
    </submittedName>
</protein>
<keyword evidence="1" id="KW-0812">Transmembrane</keyword>
<keyword evidence="1" id="KW-0472">Membrane</keyword>
<sequence length="105" mass="12075">MGADLAFLLPMTFVIIIVVLLFIYLCTRNSRPKGLFAFNWDDVRYFFMGPAKEEVVIRDIQDEESGRTRSSRRAKVVEVVDIQDEESQRTRSSKRGAVVDIQDDS</sequence>
<keyword evidence="1" id="KW-1133">Transmembrane helix</keyword>
<comment type="caution">
    <text evidence="2">The sequence shown here is derived from an EMBL/GenBank/DDBJ whole genome shotgun (WGS) entry which is preliminary data.</text>
</comment>
<reference evidence="2 3" key="1">
    <citation type="submission" date="2019-10" db="EMBL/GenBank/DDBJ databases">
        <authorList>
            <person name="Palmer J.M."/>
        </authorList>
    </citation>
    <scope>NUCLEOTIDE SEQUENCE [LARGE SCALE GENOMIC DNA]</scope>
    <source>
        <strain evidence="2 3">TWF696</strain>
    </source>
</reference>
<evidence type="ECO:0000313" key="3">
    <source>
        <dbReference type="Proteomes" id="UP001375240"/>
    </source>
</evidence>
<dbReference type="Proteomes" id="UP001375240">
    <property type="component" value="Unassembled WGS sequence"/>
</dbReference>
<dbReference type="EMBL" id="JAVHNQ010000011">
    <property type="protein sequence ID" value="KAK6336255.1"/>
    <property type="molecule type" value="Genomic_DNA"/>
</dbReference>
<evidence type="ECO:0000256" key="1">
    <source>
        <dbReference type="SAM" id="Phobius"/>
    </source>
</evidence>
<name>A0AAV9U660_9PEZI</name>
<gene>
    <name evidence="2" type="ORF">TWF696_001816</name>
</gene>
<accession>A0AAV9U660</accession>
<organism evidence="2 3">
    <name type="scientific">Orbilia brochopaga</name>
    <dbReference type="NCBI Taxonomy" id="3140254"/>
    <lineage>
        <taxon>Eukaryota</taxon>
        <taxon>Fungi</taxon>
        <taxon>Dikarya</taxon>
        <taxon>Ascomycota</taxon>
        <taxon>Pezizomycotina</taxon>
        <taxon>Orbiliomycetes</taxon>
        <taxon>Orbiliales</taxon>
        <taxon>Orbiliaceae</taxon>
        <taxon>Orbilia</taxon>
    </lineage>
</organism>
<proteinExistence type="predicted"/>
<feature type="transmembrane region" description="Helical" evidence="1">
    <location>
        <begin position="6"/>
        <end position="26"/>
    </location>
</feature>
<evidence type="ECO:0000313" key="2">
    <source>
        <dbReference type="EMBL" id="KAK6336255.1"/>
    </source>
</evidence>